<proteinExistence type="predicted"/>
<dbReference type="EMBL" id="JABFTP020000001">
    <property type="protein sequence ID" value="KAL3265287.1"/>
    <property type="molecule type" value="Genomic_DNA"/>
</dbReference>
<dbReference type="Pfam" id="PF21040">
    <property type="entry name" value="CEP104-like_TOG"/>
    <property type="match status" value="1"/>
</dbReference>
<dbReference type="Gene3D" id="1.25.10.10">
    <property type="entry name" value="Leucine-rich Repeat Variant"/>
    <property type="match status" value="1"/>
</dbReference>
<gene>
    <name evidence="3" type="ORF">HHI36_009497</name>
</gene>
<dbReference type="SMART" id="SM01349">
    <property type="entry name" value="TOG"/>
    <property type="match status" value="1"/>
</dbReference>
<evidence type="ECO:0000313" key="4">
    <source>
        <dbReference type="Proteomes" id="UP001516400"/>
    </source>
</evidence>
<dbReference type="SUPFAM" id="SSF48371">
    <property type="entry name" value="ARM repeat"/>
    <property type="match status" value="1"/>
</dbReference>
<feature type="domain" description="TOG" evidence="2">
    <location>
        <begin position="299"/>
        <end position="537"/>
    </location>
</feature>
<protein>
    <recommendedName>
        <fullName evidence="2">TOG domain-containing protein</fullName>
    </recommendedName>
</protein>
<evidence type="ECO:0000256" key="1">
    <source>
        <dbReference type="SAM" id="MobiDB-lite"/>
    </source>
</evidence>
<feature type="region of interest" description="Disordered" evidence="1">
    <location>
        <begin position="31"/>
        <end position="118"/>
    </location>
</feature>
<dbReference type="InterPro" id="IPR016024">
    <property type="entry name" value="ARM-type_fold"/>
</dbReference>
<dbReference type="InterPro" id="IPR034085">
    <property type="entry name" value="TOG"/>
</dbReference>
<reference evidence="3 4" key="1">
    <citation type="journal article" date="2021" name="BMC Biol.">
        <title>Horizontally acquired antibacterial genes associated with adaptive radiation of ladybird beetles.</title>
        <authorList>
            <person name="Li H.S."/>
            <person name="Tang X.F."/>
            <person name="Huang Y.H."/>
            <person name="Xu Z.Y."/>
            <person name="Chen M.L."/>
            <person name="Du X.Y."/>
            <person name="Qiu B.Y."/>
            <person name="Chen P.T."/>
            <person name="Zhang W."/>
            <person name="Slipinski A."/>
            <person name="Escalona H.E."/>
            <person name="Waterhouse R.M."/>
            <person name="Zwick A."/>
            <person name="Pang H."/>
        </authorList>
    </citation>
    <scope>NUCLEOTIDE SEQUENCE [LARGE SCALE GENOMIC DNA]</scope>
    <source>
        <strain evidence="3">SYSU2018</strain>
    </source>
</reference>
<evidence type="ECO:0000313" key="3">
    <source>
        <dbReference type="EMBL" id="KAL3265287.1"/>
    </source>
</evidence>
<name>A0ABD2MGG4_9CUCU</name>
<evidence type="ECO:0000259" key="2">
    <source>
        <dbReference type="SMART" id="SM01349"/>
    </source>
</evidence>
<organism evidence="3 4">
    <name type="scientific">Cryptolaemus montrouzieri</name>
    <dbReference type="NCBI Taxonomy" id="559131"/>
    <lineage>
        <taxon>Eukaryota</taxon>
        <taxon>Metazoa</taxon>
        <taxon>Ecdysozoa</taxon>
        <taxon>Arthropoda</taxon>
        <taxon>Hexapoda</taxon>
        <taxon>Insecta</taxon>
        <taxon>Pterygota</taxon>
        <taxon>Neoptera</taxon>
        <taxon>Endopterygota</taxon>
        <taxon>Coleoptera</taxon>
        <taxon>Polyphaga</taxon>
        <taxon>Cucujiformia</taxon>
        <taxon>Coccinelloidea</taxon>
        <taxon>Coccinellidae</taxon>
        <taxon>Scymninae</taxon>
        <taxon>Scymnini</taxon>
        <taxon>Cryptolaemus</taxon>
    </lineage>
</organism>
<dbReference type="GO" id="GO:0000226">
    <property type="term" value="P:microtubule cytoskeleton organization"/>
    <property type="evidence" value="ECO:0007669"/>
    <property type="project" value="UniProtKB-ARBA"/>
</dbReference>
<dbReference type="PANTHER" id="PTHR21567">
    <property type="entry name" value="CLASP"/>
    <property type="match status" value="1"/>
</dbReference>
<dbReference type="PANTHER" id="PTHR21567:SF87">
    <property type="entry name" value="CRESCERIN-LIKE PROTEIN CHE-12"/>
    <property type="match status" value="1"/>
</dbReference>
<feature type="compositionally biased region" description="Polar residues" evidence="1">
    <location>
        <begin position="39"/>
        <end position="59"/>
    </location>
</feature>
<feature type="compositionally biased region" description="Polar residues" evidence="1">
    <location>
        <begin position="94"/>
        <end position="111"/>
    </location>
</feature>
<keyword evidence="4" id="KW-1185">Reference proteome</keyword>
<comment type="caution">
    <text evidence="3">The sequence shown here is derived from an EMBL/GenBank/DDBJ whole genome shotgun (WGS) entry which is preliminary data.</text>
</comment>
<dbReference type="AlphaFoldDB" id="A0ABD2MGG4"/>
<sequence>MCTCLKRKFKVSAANTTRPATPVVEISIIPEEETKASHDSPSSLRSIPRQSSGSESSGYFTPPQAERPSAGSLADKSLERPESVKAVTPLDSPRIQSATSNTIIENQTSFDDSQKEEDPVEYIEVIEAVPPKETEDNITQETVQPKPQDISMEDNLRTNHFGEAIEREDIDEVDRKGSCPSINDFELNARPIAENRNWSKSELNLQKSLPIIIDRKNINSAPLIKDIVNNNFKNETEETPSNGPTHICNNTNINITIPLSGTLIQEEEGHTEPTLVRRLSKRYSQVPVLKKPVAKVTKTEGSAKASSKQKTDIVHDVLDQMASPEWETIMTGLRNLGKLAKSNHELIDPHMHAVCLSLSNHIKNLRSQVARAACQASKEMFVACPQKGLEIELEEIVGPLLHRTADTNKFLREDANNALSTMTDRISPAKVVMVLTTKGTTHQNAIVRGTTTRLLEQLVRSHGTEKIFSLGKDIRDRVILAGANALTEGSLETRKQAKALLRHMISHPNFQKALVEAVPPHTIRHIAKNLNSLKNSQ</sequence>
<dbReference type="Proteomes" id="UP001516400">
    <property type="component" value="Unassembled WGS sequence"/>
</dbReference>
<accession>A0ABD2MGG4</accession>
<dbReference type="InterPro" id="IPR011989">
    <property type="entry name" value="ARM-like"/>
</dbReference>